<dbReference type="PANTHER" id="PTHR32305:SF15">
    <property type="entry name" value="PROTEIN RHSA-RELATED"/>
    <property type="match status" value="1"/>
</dbReference>
<dbReference type="InterPro" id="IPR050708">
    <property type="entry name" value="T6SS_VgrG/RHS"/>
</dbReference>
<dbReference type="Gene3D" id="2.180.10.10">
    <property type="entry name" value="RHS repeat-associated core"/>
    <property type="match status" value="1"/>
</dbReference>
<protein>
    <recommendedName>
        <fullName evidence="2">RHS repeat-associated core domain-containing protein</fullName>
    </recommendedName>
</protein>
<accession>A0A411DQ35</accession>
<dbReference type="PANTHER" id="PTHR32305">
    <property type="match status" value="1"/>
</dbReference>
<evidence type="ECO:0000313" key="1">
    <source>
        <dbReference type="EMBL" id="QBA22440.1"/>
    </source>
</evidence>
<sequence length="349" mass="38230">MYWYLIRKLYSYKYNGKELQETGIYSYGWRDYLPDLGRWGAMDAMSEKYSAWSPYNYAINNPVMVIDPDGNDVINTGAGMTATGADAQFAFKAYVATMSTSTESSGGNIFTGFGGTLGEDPKPGFWGRVSNWWDRLFGRNKGADILTLTRGAEVSRAVEVGEPIRIAEFFSAIEVTSVAVGAATLGAVLTPVMMKDPEYNWTRDLPWNVSVTGTTDIPADESGNLYLYRNMRSVNGTPMVGEGLDKLGLRDKDVNFLSNSTMITPLFSNGLSVTIGYGNTIPSDVPDTHKKQILFRISASSLVSYGLIGTPVPNTSNPFYGQIRPAIPMNVGTFRALIQTTAPAWQPVK</sequence>
<dbReference type="AlphaFoldDB" id="A0A411DQ35"/>
<evidence type="ECO:0008006" key="2">
    <source>
        <dbReference type="Google" id="ProtNLM"/>
    </source>
</evidence>
<gene>
    <name evidence="1" type="ORF">EU348_15100</name>
</gene>
<reference evidence="1" key="1">
    <citation type="submission" date="2019-01" db="EMBL/GenBank/DDBJ databases">
        <title>Whole Genome Sequencing for Putative Detection of Antimicrobial Resistance and Potential Virulence Factors in Chryseobacterium indologenes isolated from Nile Tilapia in Tanzania.</title>
        <authorList>
            <person name="Mwega E."/>
            <person name="Mutoloki S."/>
            <person name="Mugimba K."/>
            <person name="Colquhoun D."/>
            <person name="Mdegela R."/>
            <person name="Evensen O."/>
            <person name="Wasteson Y."/>
        </authorList>
    </citation>
    <scope>NUCLEOTIDE SEQUENCE [LARGE SCALE GENOMIC DNA]</scope>
    <source>
        <strain evidence="1">StR 01</strain>
    </source>
</reference>
<dbReference type="EMBL" id="CP035532">
    <property type="protein sequence ID" value="QBA22440.1"/>
    <property type="molecule type" value="Genomic_DNA"/>
</dbReference>
<proteinExistence type="predicted"/>
<dbReference type="InterPro" id="IPR022385">
    <property type="entry name" value="Rhs_assc_core"/>
</dbReference>
<name>A0A411DQ35_CHRID</name>
<organism evidence="1">
    <name type="scientific">Chryseobacterium indologenes</name>
    <name type="common">Flavobacterium indologenes</name>
    <dbReference type="NCBI Taxonomy" id="253"/>
    <lineage>
        <taxon>Bacteria</taxon>
        <taxon>Pseudomonadati</taxon>
        <taxon>Bacteroidota</taxon>
        <taxon>Flavobacteriia</taxon>
        <taxon>Flavobacteriales</taxon>
        <taxon>Weeksellaceae</taxon>
        <taxon>Chryseobacterium group</taxon>
        <taxon>Chryseobacterium</taxon>
    </lineage>
</organism>
<dbReference type="NCBIfam" id="TIGR03696">
    <property type="entry name" value="Rhs_assc_core"/>
    <property type="match status" value="1"/>
</dbReference>